<accession>A0ABU2YWA5</accession>
<reference evidence="1" key="1">
    <citation type="submission" date="2024-05" db="EMBL/GenBank/DDBJ databases">
        <title>30 novel species of actinomycetes from the DSMZ collection.</title>
        <authorList>
            <person name="Nouioui I."/>
        </authorList>
    </citation>
    <scope>NUCLEOTIDE SEQUENCE</scope>
    <source>
        <strain evidence="1">DSM 3412</strain>
    </source>
</reference>
<comment type="caution">
    <text evidence="1">The sequence shown here is derived from an EMBL/GenBank/DDBJ whole genome shotgun (WGS) entry which is preliminary data.</text>
</comment>
<keyword evidence="2" id="KW-1185">Reference proteome</keyword>
<proteinExistence type="predicted"/>
<gene>
    <name evidence="1" type="ORF">RM704_14185</name>
</gene>
<name>A0ABU2YWA5_9ACTN</name>
<dbReference type="RefSeq" id="WP_157856791.1">
    <property type="nucleotide sequence ID" value="NZ_JAVRFJ010000010.1"/>
</dbReference>
<dbReference type="Proteomes" id="UP001180737">
    <property type="component" value="Unassembled WGS sequence"/>
</dbReference>
<organism evidence="1 2">
    <name type="scientific">Streptomyces gottesmaniae</name>
    <dbReference type="NCBI Taxonomy" id="3075518"/>
    <lineage>
        <taxon>Bacteria</taxon>
        <taxon>Bacillati</taxon>
        <taxon>Actinomycetota</taxon>
        <taxon>Actinomycetes</taxon>
        <taxon>Kitasatosporales</taxon>
        <taxon>Streptomycetaceae</taxon>
        <taxon>Streptomyces</taxon>
    </lineage>
</organism>
<dbReference type="EMBL" id="JAVRFJ010000010">
    <property type="protein sequence ID" value="MDT0568602.1"/>
    <property type="molecule type" value="Genomic_DNA"/>
</dbReference>
<evidence type="ECO:0000313" key="2">
    <source>
        <dbReference type="Proteomes" id="UP001180737"/>
    </source>
</evidence>
<sequence length="55" mass="6000">MPRHLTEYLLAAAWSNRSVPGYPHVLLASLDQQRHLTLEQRLAGAAPADAPAAPR</sequence>
<evidence type="ECO:0000313" key="1">
    <source>
        <dbReference type="EMBL" id="MDT0568602.1"/>
    </source>
</evidence>
<protein>
    <submittedName>
        <fullName evidence="1">Uncharacterized protein</fullName>
    </submittedName>
</protein>